<gene>
    <name evidence="4" type="ORF">ACFOKA_12955</name>
</gene>
<name>A0ABV7D6M8_9PROT</name>
<dbReference type="NCBIfam" id="TIGR01891">
    <property type="entry name" value="amidohydrolases"/>
    <property type="match status" value="1"/>
</dbReference>
<feature type="signal peptide" evidence="2">
    <location>
        <begin position="1"/>
        <end position="21"/>
    </location>
</feature>
<evidence type="ECO:0000256" key="2">
    <source>
        <dbReference type="SAM" id="SignalP"/>
    </source>
</evidence>
<sequence>MNKLAIALLASSILTSLPTKAESPLQADINADYPHLEKLFKHLHSNPELSFQETETSKRLAAELKALGYSVSTGVGKTGVVAVMKNGKGPTVLIRADMDALPLQEKSGLAYASTKTQVNLDGVEMPVMHACGHDMHVTALVGTAKQMATRKDQWQGTLVLIGQPAEEAYGGAQAMLDDGLYSKFPTPDYALALHVGSADVAGKIYYRAGTMYSSADSVEIIVPGIGTHGAAPQYGKDPIVIGAQIVTALQTLITRDISPLEAGIVTVGTFHAGTAGNIIPDQATMALTVRANSDEVRETLLTGIERIAKNMGRAAGLPEDKLPYMVHKGGYEVTKNDASLTTRLDSTFKEKFGADRIVAYEQHNMAAEDFTDFTRTPENVPGFYFMVGGTPAEAFEAAKNGGPAIPGHHSPVFKIAPEPSIKTGVEAMTIAALELLEK</sequence>
<protein>
    <submittedName>
        <fullName evidence="4">Amidohydrolase</fullName>
    </submittedName>
</protein>
<proteinExistence type="predicted"/>
<evidence type="ECO:0000259" key="3">
    <source>
        <dbReference type="Pfam" id="PF07687"/>
    </source>
</evidence>
<keyword evidence="1" id="KW-0378">Hydrolase</keyword>
<dbReference type="Proteomes" id="UP001595444">
    <property type="component" value="Unassembled WGS sequence"/>
</dbReference>
<dbReference type="PIRSF" id="PIRSF005962">
    <property type="entry name" value="Pept_M20D_amidohydro"/>
    <property type="match status" value="1"/>
</dbReference>
<evidence type="ECO:0000313" key="5">
    <source>
        <dbReference type="Proteomes" id="UP001595444"/>
    </source>
</evidence>
<dbReference type="InterPro" id="IPR017439">
    <property type="entry name" value="Amidohydrolase"/>
</dbReference>
<dbReference type="Pfam" id="PF01546">
    <property type="entry name" value="Peptidase_M20"/>
    <property type="match status" value="1"/>
</dbReference>
<dbReference type="EMBL" id="JBHRSL010000010">
    <property type="protein sequence ID" value="MFC3052817.1"/>
    <property type="molecule type" value="Genomic_DNA"/>
</dbReference>
<reference evidence="5" key="1">
    <citation type="journal article" date="2019" name="Int. J. Syst. Evol. Microbiol.">
        <title>The Global Catalogue of Microorganisms (GCM) 10K type strain sequencing project: providing services to taxonomists for standard genome sequencing and annotation.</title>
        <authorList>
            <consortium name="The Broad Institute Genomics Platform"/>
            <consortium name="The Broad Institute Genome Sequencing Center for Infectious Disease"/>
            <person name="Wu L."/>
            <person name="Ma J."/>
        </authorList>
    </citation>
    <scope>NUCLEOTIDE SEQUENCE [LARGE SCALE GENOMIC DNA]</scope>
    <source>
        <strain evidence="5">KCTC 62164</strain>
    </source>
</reference>
<dbReference type="PANTHER" id="PTHR11014">
    <property type="entry name" value="PEPTIDASE M20 FAMILY MEMBER"/>
    <property type="match status" value="1"/>
</dbReference>
<comment type="caution">
    <text evidence="4">The sequence shown here is derived from an EMBL/GenBank/DDBJ whole genome shotgun (WGS) entry which is preliminary data.</text>
</comment>
<accession>A0ABV7D6M8</accession>
<dbReference type="InterPro" id="IPR011650">
    <property type="entry name" value="Peptidase_M20_dimer"/>
</dbReference>
<dbReference type="InterPro" id="IPR002933">
    <property type="entry name" value="Peptidase_M20"/>
</dbReference>
<dbReference type="RefSeq" id="WP_194213537.1">
    <property type="nucleotide sequence ID" value="NZ_CP061205.1"/>
</dbReference>
<keyword evidence="5" id="KW-1185">Reference proteome</keyword>
<dbReference type="PANTHER" id="PTHR11014:SF63">
    <property type="entry name" value="METALLOPEPTIDASE, PUTATIVE (AFU_ORTHOLOGUE AFUA_6G09600)-RELATED"/>
    <property type="match status" value="1"/>
</dbReference>
<feature type="domain" description="Peptidase M20 dimerisation" evidence="3">
    <location>
        <begin position="216"/>
        <end position="311"/>
    </location>
</feature>
<dbReference type="Gene3D" id="3.40.630.10">
    <property type="entry name" value="Zn peptidases"/>
    <property type="match status" value="1"/>
</dbReference>
<dbReference type="Pfam" id="PF07687">
    <property type="entry name" value="M20_dimer"/>
    <property type="match status" value="1"/>
</dbReference>
<keyword evidence="2" id="KW-0732">Signal</keyword>
<evidence type="ECO:0000313" key="4">
    <source>
        <dbReference type="EMBL" id="MFC3052817.1"/>
    </source>
</evidence>
<dbReference type="Gene3D" id="3.30.70.360">
    <property type="match status" value="1"/>
</dbReference>
<dbReference type="SUPFAM" id="SSF53187">
    <property type="entry name" value="Zn-dependent exopeptidases"/>
    <property type="match status" value="1"/>
</dbReference>
<dbReference type="SUPFAM" id="SSF55031">
    <property type="entry name" value="Bacterial exopeptidase dimerisation domain"/>
    <property type="match status" value="1"/>
</dbReference>
<dbReference type="InterPro" id="IPR036264">
    <property type="entry name" value="Bact_exopeptidase_dim_dom"/>
</dbReference>
<organism evidence="4 5">
    <name type="scientific">Kordiimonas pumila</name>
    <dbReference type="NCBI Taxonomy" id="2161677"/>
    <lineage>
        <taxon>Bacteria</taxon>
        <taxon>Pseudomonadati</taxon>
        <taxon>Pseudomonadota</taxon>
        <taxon>Alphaproteobacteria</taxon>
        <taxon>Kordiimonadales</taxon>
        <taxon>Kordiimonadaceae</taxon>
        <taxon>Kordiimonas</taxon>
    </lineage>
</organism>
<evidence type="ECO:0000256" key="1">
    <source>
        <dbReference type="ARBA" id="ARBA00022801"/>
    </source>
</evidence>
<feature type="chain" id="PRO_5047145307" evidence="2">
    <location>
        <begin position="22"/>
        <end position="438"/>
    </location>
</feature>